<dbReference type="SUPFAM" id="SSF56784">
    <property type="entry name" value="HAD-like"/>
    <property type="match status" value="1"/>
</dbReference>
<dbReference type="Pfam" id="PF13419">
    <property type="entry name" value="HAD_2"/>
    <property type="match status" value="1"/>
</dbReference>
<dbReference type="GO" id="GO:0008967">
    <property type="term" value="F:phosphoglycolate phosphatase activity"/>
    <property type="evidence" value="ECO:0007669"/>
    <property type="project" value="TreeGrafter"/>
</dbReference>
<reference evidence="1 2" key="1">
    <citation type="journal article" date="2016" name="Antonie Van Leeuwenhoek">
        <title>Lysinibacillus endophyticus sp. nov., an indole-3-acetic acid producing endophytic bacterium isolated from corn root (Zea mays cv. Xinken-5).</title>
        <authorList>
            <person name="Yu J."/>
            <person name="Guan X."/>
            <person name="Liu C."/>
            <person name="Xiang W."/>
            <person name="Yu Z."/>
            <person name="Liu X."/>
            <person name="Wang G."/>
        </authorList>
    </citation>
    <scope>NUCLEOTIDE SEQUENCE [LARGE SCALE GENOMIC DNA]</scope>
    <source>
        <strain evidence="1 2">DSM 100506</strain>
    </source>
</reference>
<dbReference type="Gene3D" id="1.10.150.240">
    <property type="entry name" value="Putative phosphatase, domain 2"/>
    <property type="match status" value="1"/>
</dbReference>
<name>A0A494YUT2_9BACL</name>
<gene>
    <name evidence="1" type="ORF">D8M03_15100</name>
</gene>
<dbReference type="InterPro" id="IPR023214">
    <property type="entry name" value="HAD_sf"/>
</dbReference>
<proteinExistence type="predicted"/>
<dbReference type="AlphaFoldDB" id="A0A494YUT2"/>
<dbReference type="InterPro" id="IPR050155">
    <property type="entry name" value="HAD-like_hydrolase_sf"/>
</dbReference>
<comment type="caution">
    <text evidence="1">The sequence shown here is derived from an EMBL/GenBank/DDBJ whole genome shotgun (WGS) entry which is preliminary data.</text>
</comment>
<evidence type="ECO:0000313" key="2">
    <source>
        <dbReference type="Proteomes" id="UP000272238"/>
    </source>
</evidence>
<dbReference type="SFLD" id="SFLDS00003">
    <property type="entry name" value="Haloacid_Dehalogenase"/>
    <property type="match status" value="1"/>
</dbReference>
<dbReference type="Proteomes" id="UP000272238">
    <property type="component" value="Unassembled WGS sequence"/>
</dbReference>
<sequence>MDSIIFDLDGTIWDSVDTIVDAWNSSIQKCLAGKMQLTRVDLEGVMGLQADDISKKLFPTLDEELRKKVMDECFNADGEYIKKQGGQLYPNVKEVLSRLSKKYKLFIVSNCQEGYIEAFYEYHQLEKYFLDFENAGRTGLSKGENIKLLMERNNLQSSVYVGDTAGDLKAARFAGIPFVYAEYGFGTVIEYDYVIERFDKLLEIF</sequence>
<dbReference type="GO" id="GO:0006281">
    <property type="term" value="P:DNA repair"/>
    <property type="evidence" value="ECO:0007669"/>
    <property type="project" value="TreeGrafter"/>
</dbReference>
<dbReference type="InterPro" id="IPR036412">
    <property type="entry name" value="HAD-like_sf"/>
</dbReference>
<dbReference type="OrthoDB" id="9792518at2"/>
<dbReference type="SFLD" id="SFLDG01129">
    <property type="entry name" value="C1.5:_HAD__Beta-PGM__Phosphata"/>
    <property type="match status" value="1"/>
</dbReference>
<dbReference type="PANTHER" id="PTHR43434">
    <property type="entry name" value="PHOSPHOGLYCOLATE PHOSPHATASE"/>
    <property type="match status" value="1"/>
</dbReference>
<dbReference type="InterPro" id="IPR006439">
    <property type="entry name" value="HAD-SF_hydro_IA"/>
</dbReference>
<dbReference type="EMBL" id="RBZN01000054">
    <property type="protein sequence ID" value="RKQ13877.1"/>
    <property type="molecule type" value="Genomic_DNA"/>
</dbReference>
<keyword evidence="1" id="KW-0378">Hydrolase</keyword>
<accession>A0A494YUT2</accession>
<keyword evidence="2" id="KW-1185">Reference proteome</keyword>
<organism evidence="1 2">
    <name type="scientific">Ureibacillus endophyticus</name>
    <dbReference type="NCBI Taxonomy" id="1978490"/>
    <lineage>
        <taxon>Bacteria</taxon>
        <taxon>Bacillati</taxon>
        <taxon>Bacillota</taxon>
        <taxon>Bacilli</taxon>
        <taxon>Bacillales</taxon>
        <taxon>Caryophanaceae</taxon>
        <taxon>Ureibacillus</taxon>
    </lineage>
</organism>
<dbReference type="InterPro" id="IPR041492">
    <property type="entry name" value="HAD_2"/>
</dbReference>
<dbReference type="NCBIfam" id="TIGR01549">
    <property type="entry name" value="HAD-SF-IA-v1"/>
    <property type="match status" value="1"/>
</dbReference>
<protein>
    <submittedName>
        <fullName evidence="1">HAD family hydrolase</fullName>
    </submittedName>
</protein>
<dbReference type="RefSeq" id="WP_121215675.1">
    <property type="nucleotide sequence ID" value="NZ_JAMYWW010000001.1"/>
</dbReference>
<evidence type="ECO:0000313" key="1">
    <source>
        <dbReference type="EMBL" id="RKQ13877.1"/>
    </source>
</evidence>
<dbReference type="InterPro" id="IPR023198">
    <property type="entry name" value="PGP-like_dom2"/>
</dbReference>
<dbReference type="Gene3D" id="3.40.50.1000">
    <property type="entry name" value="HAD superfamily/HAD-like"/>
    <property type="match status" value="1"/>
</dbReference>
<dbReference type="PANTHER" id="PTHR43434:SF1">
    <property type="entry name" value="PHOSPHOGLYCOLATE PHOSPHATASE"/>
    <property type="match status" value="1"/>
</dbReference>